<keyword evidence="3" id="KW-1185">Reference proteome</keyword>
<dbReference type="PROSITE" id="PS51257">
    <property type="entry name" value="PROKAR_LIPOPROTEIN"/>
    <property type="match status" value="1"/>
</dbReference>
<dbReference type="STRING" id="1385513.N780_00195"/>
<feature type="compositionally biased region" description="Polar residues" evidence="1">
    <location>
        <begin position="20"/>
        <end position="38"/>
    </location>
</feature>
<evidence type="ECO:0000256" key="1">
    <source>
        <dbReference type="SAM" id="MobiDB-lite"/>
    </source>
</evidence>
<feature type="compositionally biased region" description="Basic and acidic residues" evidence="1">
    <location>
        <begin position="192"/>
        <end position="201"/>
    </location>
</feature>
<dbReference type="AlphaFoldDB" id="A0A0A2UZR9"/>
<comment type="caution">
    <text evidence="2">The sequence shown here is derived from an EMBL/GenBank/DDBJ whole genome shotgun (WGS) entry which is preliminary data.</text>
</comment>
<organism evidence="2 3">
    <name type="scientific">Pontibacillus chungwhensis BH030062</name>
    <dbReference type="NCBI Taxonomy" id="1385513"/>
    <lineage>
        <taxon>Bacteria</taxon>
        <taxon>Bacillati</taxon>
        <taxon>Bacillota</taxon>
        <taxon>Bacilli</taxon>
        <taxon>Bacillales</taxon>
        <taxon>Bacillaceae</taxon>
        <taxon>Pontibacillus</taxon>
    </lineage>
</organism>
<evidence type="ECO:0000313" key="3">
    <source>
        <dbReference type="Proteomes" id="UP000030153"/>
    </source>
</evidence>
<feature type="region of interest" description="Disordered" evidence="1">
    <location>
        <begin position="20"/>
        <end position="54"/>
    </location>
</feature>
<proteinExistence type="predicted"/>
<feature type="compositionally biased region" description="Basic and acidic residues" evidence="1">
    <location>
        <begin position="162"/>
        <end position="182"/>
    </location>
</feature>
<dbReference type="eggNOG" id="ENOG5030RSQ">
    <property type="taxonomic scope" value="Bacteria"/>
</dbReference>
<dbReference type="NCBIfam" id="TIGR02898">
    <property type="entry name" value="spore_YhcN_YlaJ"/>
    <property type="match status" value="1"/>
</dbReference>
<dbReference type="Pfam" id="PF09580">
    <property type="entry name" value="Spore_YhcN_YlaJ"/>
    <property type="match status" value="1"/>
</dbReference>
<dbReference type="InterPro" id="IPR019076">
    <property type="entry name" value="Spore_lipoprot_YhcN/YlaJ-like"/>
</dbReference>
<dbReference type="GO" id="GO:0030435">
    <property type="term" value="P:sporulation resulting in formation of a cellular spore"/>
    <property type="evidence" value="ECO:0007669"/>
    <property type="project" value="InterPro"/>
</dbReference>
<dbReference type="Proteomes" id="UP000030153">
    <property type="component" value="Unassembled WGS sequence"/>
</dbReference>
<sequence>MKFIVIIGLAIALTACQSNEQESLPQQENQSPTIQVQDSDPAPKEKMSNRKRSKHLARVANEVPDVHKATAVVAGPYVVVAIDVDKSLDRSRVGSIKYSVAEALKKDPYGKDAIVIADADGYERIKQMGRKIRQGHPIQGITDELSAIVGRYMPEVPVPENKPTEPDQDKGKLPTEQKKELEEIQDEQSNNYKDKKTPKSD</sequence>
<evidence type="ECO:0008006" key="4">
    <source>
        <dbReference type="Google" id="ProtNLM"/>
    </source>
</evidence>
<dbReference type="RefSeq" id="WP_036780898.1">
    <property type="nucleotide sequence ID" value="NZ_AVBG01000003.1"/>
</dbReference>
<accession>A0A0A2UZR9</accession>
<name>A0A0A2UZR9_9BACI</name>
<dbReference type="EMBL" id="AVBG01000003">
    <property type="protein sequence ID" value="KGP92056.1"/>
    <property type="molecule type" value="Genomic_DNA"/>
</dbReference>
<evidence type="ECO:0000313" key="2">
    <source>
        <dbReference type="EMBL" id="KGP92056.1"/>
    </source>
</evidence>
<reference evidence="2 3" key="1">
    <citation type="submission" date="2013-08" db="EMBL/GenBank/DDBJ databases">
        <title>Genome of Pontibacillus chungwhensis.</title>
        <authorList>
            <person name="Wang Q."/>
            <person name="Wang G."/>
        </authorList>
    </citation>
    <scope>NUCLEOTIDE SEQUENCE [LARGE SCALE GENOMIC DNA]</scope>
    <source>
        <strain evidence="2 3">BH030062</strain>
    </source>
</reference>
<gene>
    <name evidence="2" type="ORF">N780_00195</name>
</gene>
<dbReference type="InterPro" id="IPR014247">
    <property type="entry name" value="Spore_lipoprot_YhcN/YlaJ"/>
</dbReference>
<feature type="region of interest" description="Disordered" evidence="1">
    <location>
        <begin position="154"/>
        <end position="201"/>
    </location>
</feature>
<protein>
    <recommendedName>
        <fullName evidence="4">YhcN/YlaJ family sporulation lipoprotein</fullName>
    </recommendedName>
</protein>